<reference evidence="9 10" key="1">
    <citation type="submission" date="2022-10" db="EMBL/GenBank/DDBJ databases">
        <title>Draft genome assembly of moderately radiation resistant bacterium Metabacillus halosaccharovorans.</title>
        <authorList>
            <person name="Pal S."/>
            <person name="Gopinathan A."/>
        </authorList>
    </citation>
    <scope>NUCLEOTIDE SEQUENCE [LARGE SCALE GENOMIC DNA]</scope>
    <source>
        <strain evidence="9 10">VITHBRA001</strain>
    </source>
</reference>
<evidence type="ECO:0000256" key="1">
    <source>
        <dbReference type="ARBA" id="ARBA00009865"/>
    </source>
</evidence>
<evidence type="ECO:0000313" key="9">
    <source>
        <dbReference type="EMBL" id="MCV9886653.1"/>
    </source>
</evidence>
<name>A0ABT3DHY6_9BACI</name>
<evidence type="ECO:0000259" key="8">
    <source>
        <dbReference type="PROSITE" id="PS51175"/>
    </source>
</evidence>
<evidence type="ECO:0000256" key="5">
    <source>
        <dbReference type="ARBA" id="ARBA00023277"/>
    </source>
</evidence>
<dbReference type="Proteomes" id="UP001526147">
    <property type="component" value="Unassembled WGS sequence"/>
</dbReference>
<evidence type="ECO:0000256" key="3">
    <source>
        <dbReference type="ARBA" id="ARBA00022729"/>
    </source>
</evidence>
<keyword evidence="6" id="KW-0326">Glycosidase</keyword>
<evidence type="ECO:0000256" key="2">
    <source>
        <dbReference type="ARBA" id="ARBA00022651"/>
    </source>
</evidence>
<evidence type="ECO:0000256" key="4">
    <source>
        <dbReference type="ARBA" id="ARBA00022801"/>
    </source>
</evidence>
<organism evidence="9 10">
    <name type="scientific">Metabacillus halosaccharovorans</name>
    <dbReference type="NCBI Taxonomy" id="930124"/>
    <lineage>
        <taxon>Bacteria</taxon>
        <taxon>Bacillati</taxon>
        <taxon>Bacillota</taxon>
        <taxon>Bacilli</taxon>
        <taxon>Bacillales</taxon>
        <taxon>Bacillaceae</taxon>
        <taxon>Metabacillus</taxon>
    </lineage>
</organism>
<keyword evidence="2" id="KW-0858">Xylan degradation</keyword>
<dbReference type="PROSITE" id="PS51175">
    <property type="entry name" value="CBM6"/>
    <property type="match status" value="1"/>
</dbReference>
<dbReference type="Gene3D" id="2.60.120.260">
    <property type="entry name" value="Galactose-binding domain-like"/>
    <property type="match status" value="1"/>
</dbReference>
<feature type="domain" description="CBM6" evidence="8">
    <location>
        <begin position="538"/>
        <end position="669"/>
    </location>
</feature>
<feature type="signal peptide" evidence="7">
    <location>
        <begin position="1"/>
        <end position="24"/>
    </location>
</feature>
<dbReference type="Pfam" id="PF04616">
    <property type="entry name" value="Glyco_hydro_43"/>
    <property type="match status" value="1"/>
</dbReference>
<protein>
    <submittedName>
        <fullName evidence="9">Glycoside hydrolase family 43 protein</fullName>
    </submittedName>
</protein>
<dbReference type="SUPFAM" id="SSF75005">
    <property type="entry name" value="Arabinanase/levansucrase/invertase"/>
    <property type="match status" value="1"/>
</dbReference>
<gene>
    <name evidence="9" type="ORF">OIH86_13515</name>
</gene>
<accession>A0ABT3DHY6</accession>
<keyword evidence="10" id="KW-1185">Reference proteome</keyword>
<dbReference type="RefSeq" id="WP_264143204.1">
    <property type="nucleotide sequence ID" value="NZ_JAOYEY010000041.1"/>
</dbReference>
<dbReference type="PANTHER" id="PTHR43772">
    <property type="entry name" value="ENDO-1,4-BETA-XYLANASE"/>
    <property type="match status" value="1"/>
</dbReference>
<dbReference type="InterPro" id="IPR023296">
    <property type="entry name" value="Glyco_hydro_beta-prop_sf"/>
</dbReference>
<dbReference type="SUPFAM" id="SSF49785">
    <property type="entry name" value="Galactose-binding domain-like"/>
    <property type="match status" value="1"/>
</dbReference>
<feature type="chain" id="PRO_5046507049" evidence="7">
    <location>
        <begin position="25"/>
        <end position="672"/>
    </location>
</feature>
<keyword evidence="5" id="KW-0119">Carbohydrate metabolism</keyword>
<dbReference type="EMBL" id="JAOYEY010000041">
    <property type="protein sequence ID" value="MCV9886653.1"/>
    <property type="molecule type" value="Genomic_DNA"/>
</dbReference>
<comment type="similarity">
    <text evidence="1">Belongs to the glycosyl hydrolase 43 family.</text>
</comment>
<dbReference type="InterPro" id="IPR006710">
    <property type="entry name" value="Glyco_hydro_43"/>
</dbReference>
<dbReference type="Pfam" id="PF03422">
    <property type="entry name" value="CBM_6"/>
    <property type="match status" value="1"/>
</dbReference>
<dbReference type="GO" id="GO:0016787">
    <property type="term" value="F:hydrolase activity"/>
    <property type="evidence" value="ECO:0007669"/>
    <property type="project" value="UniProtKB-KW"/>
</dbReference>
<dbReference type="Gene3D" id="2.115.10.20">
    <property type="entry name" value="Glycosyl hydrolase domain, family 43"/>
    <property type="match status" value="1"/>
</dbReference>
<dbReference type="InterPro" id="IPR005084">
    <property type="entry name" value="CBM6"/>
</dbReference>
<dbReference type="SMART" id="SM00606">
    <property type="entry name" value="CBD_IV"/>
    <property type="match status" value="1"/>
</dbReference>
<evidence type="ECO:0000256" key="7">
    <source>
        <dbReference type="SAM" id="SignalP"/>
    </source>
</evidence>
<comment type="caution">
    <text evidence="9">The sequence shown here is derived from an EMBL/GenBank/DDBJ whole genome shotgun (WGS) entry which is preliminary data.</text>
</comment>
<sequence length="672" mass="73247">MVYKKLLALTAASSMLLNFVPSNGSIASAQQKESNVENMLASTNSAEQIMKAVLDDVPEVIGAPNIELEVQVKLDELAKGKYTSLHASFHIPDSLTVTGVEFNSKNIMGGASSYTYSKDNLTLQVKGGNVSFAHKGSDLFATIKLKVKDFVTSDRTDVIRTNSITAESRNGKDIVYSVDEAVANIGLKQLDTDAIAKIPGYANSLMSHKFGADPHAMVYDGRVYIYMTNDEFEYDANGNLIDNTYSKINTVNVISSDDIINWTDHGAIPVAGPNGAAKWATQSWAVSVEHKEIDGKDKFFLYFSNNASGIGVLTSDSPIGPWTDPLGKPLIGRNDPAAQGVAWLFDPAGFVDDDGQAYLYYGGGVPGNPPTQEQAEHPATARVIKLSDDMIHTVGEPQVIDAPFLFEASGMHKKNGKYYYSYSTNFSGVRQEDDPGTGEIAYMTSDSPMGPWTYEGTALRNPWVFFGVGGNNHQDFFEFKGQTYITYHAQTVAKAMNKAKGYRSPHINKVEYDENGKMKDVKADMKGVSQVANLDPYKRNEAETIGWNAGIKTEKSQAPGSMVESINLNVTDINNGDWVAVSQADLGKKGAASFEANIASTVGGEIEIRVDSPVGEVIGTLDVNPTGGDQEWQLMKTNVKNVSGTRNIFFIFKGEGENSLFNMDYWKFTEKE</sequence>
<proteinExistence type="inferred from homology"/>
<dbReference type="InterPro" id="IPR006584">
    <property type="entry name" value="Cellulose-bd_IV"/>
</dbReference>
<keyword evidence="4 9" id="KW-0378">Hydrolase</keyword>
<keyword evidence="2" id="KW-0624">Polysaccharide degradation</keyword>
<evidence type="ECO:0000256" key="6">
    <source>
        <dbReference type="ARBA" id="ARBA00023295"/>
    </source>
</evidence>
<dbReference type="PANTHER" id="PTHR43772:SF2">
    <property type="entry name" value="PUTATIVE (AFU_ORTHOLOGUE AFUA_2G04480)-RELATED"/>
    <property type="match status" value="1"/>
</dbReference>
<dbReference type="InterPro" id="IPR052176">
    <property type="entry name" value="Glycosyl_Hydrlase_43_Enz"/>
</dbReference>
<dbReference type="CDD" id="cd09003">
    <property type="entry name" value="GH43_XynD-like"/>
    <property type="match status" value="1"/>
</dbReference>
<dbReference type="InterPro" id="IPR008979">
    <property type="entry name" value="Galactose-bd-like_sf"/>
</dbReference>
<keyword evidence="3 7" id="KW-0732">Signal</keyword>
<evidence type="ECO:0000313" key="10">
    <source>
        <dbReference type="Proteomes" id="UP001526147"/>
    </source>
</evidence>
<dbReference type="CDD" id="cd04084">
    <property type="entry name" value="CBM6_xylanase-like"/>
    <property type="match status" value="1"/>
</dbReference>